<gene>
    <name evidence="2" type="ORF">DXB93_00260</name>
</gene>
<keyword evidence="1" id="KW-1133">Transmembrane helix</keyword>
<evidence type="ECO:0000313" key="3">
    <source>
        <dbReference type="Proteomes" id="UP000261032"/>
    </source>
</evidence>
<keyword evidence="1" id="KW-0812">Transmembrane</keyword>
<feature type="transmembrane region" description="Helical" evidence="1">
    <location>
        <begin position="74"/>
        <end position="92"/>
    </location>
</feature>
<organism evidence="2 3">
    <name type="scientific">Thomasclavelia ramosa</name>
    <dbReference type="NCBI Taxonomy" id="1547"/>
    <lineage>
        <taxon>Bacteria</taxon>
        <taxon>Bacillati</taxon>
        <taxon>Bacillota</taxon>
        <taxon>Erysipelotrichia</taxon>
        <taxon>Erysipelotrichales</taxon>
        <taxon>Coprobacillaceae</taxon>
        <taxon>Thomasclavelia</taxon>
    </lineage>
</organism>
<keyword evidence="1" id="KW-0472">Membrane</keyword>
<feature type="transmembrane region" description="Helical" evidence="1">
    <location>
        <begin position="136"/>
        <end position="158"/>
    </location>
</feature>
<proteinExistence type="predicted"/>
<feature type="transmembrane region" description="Helical" evidence="1">
    <location>
        <begin position="204"/>
        <end position="221"/>
    </location>
</feature>
<comment type="caution">
    <text evidence="2">The sequence shown here is derived from an EMBL/GenBank/DDBJ whole genome shotgun (WGS) entry which is preliminary data.</text>
</comment>
<name>A0A3E3EGU1_9FIRM</name>
<feature type="transmembrane region" description="Helical" evidence="1">
    <location>
        <begin position="165"/>
        <end position="184"/>
    </location>
</feature>
<dbReference type="AlphaFoldDB" id="A0A3E3EGU1"/>
<evidence type="ECO:0000313" key="2">
    <source>
        <dbReference type="EMBL" id="RGD87144.1"/>
    </source>
</evidence>
<dbReference type="EMBL" id="QUSL01000001">
    <property type="protein sequence ID" value="RGD87144.1"/>
    <property type="molecule type" value="Genomic_DNA"/>
</dbReference>
<feature type="transmembrane region" description="Helical" evidence="1">
    <location>
        <begin position="104"/>
        <end position="124"/>
    </location>
</feature>
<accession>A0A3E3EGU1</accession>
<dbReference type="Proteomes" id="UP000261032">
    <property type="component" value="Unassembled WGS sequence"/>
</dbReference>
<evidence type="ECO:0000256" key="1">
    <source>
        <dbReference type="SAM" id="Phobius"/>
    </source>
</evidence>
<reference evidence="2 3" key="1">
    <citation type="submission" date="2018-08" db="EMBL/GenBank/DDBJ databases">
        <title>A genome reference for cultivated species of the human gut microbiota.</title>
        <authorList>
            <person name="Zou Y."/>
            <person name="Xue W."/>
            <person name="Luo G."/>
        </authorList>
    </citation>
    <scope>NUCLEOTIDE SEQUENCE [LARGE SCALE GENOMIC DNA]</scope>
    <source>
        <strain evidence="2 3">OM06-4</strain>
    </source>
</reference>
<feature type="transmembrane region" description="Helical" evidence="1">
    <location>
        <begin position="33"/>
        <end position="54"/>
    </location>
</feature>
<protein>
    <submittedName>
        <fullName evidence="2">Uncharacterized protein</fullName>
    </submittedName>
</protein>
<sequence length="233" mass="27977">MSKNNDINKLKIINQAIKDTEYITTEYSPYRGIISVFCKWLICYSSMMLLIYVIDILNFKFGFYNYKYFYNLYNGGKVLFNICINLYIWKTICLKELSVKERRFLKLWIIFPILFSIEIIIPILTNYLNTDAMISFYQTISLSYIIVLIELFYIYSYFRNKRTMIITLLFICYIVVSFILKAYIYSSRAISNSFGVFMNIFYDFDTYGLVAIIMLFTIIFLKRDTDDKRKRNL</sequence>